<evidence type="ECO:0000313" key="2">
    <source>
        <dbReference type="Proteomes" id="UP000824120"/>
    </source>
</evidence>
<evidence type="ECO:0000313" key="1">
    <source>
        <dbReference type="EMBL" id="KAG5627348.1"/>
    </source>
</evidence>
<dbReference type="AlphaFoldDB" id="A0A9J6ASJ8"/>
<keyword evidence="2" id="KW-1185">Reference proteome</keyword>
<comment type="caution">
    <text evidence="1">The sequence shown here is derived from an EMBL/GenBank/DDBJ whole genome shotgun (WGS) entry which is preliminary data.</text>
</comment>
<gene>
    <name evidence="1" type="ORF">H5410_012566</name>
</gene>
<organism evidence="1 2">
    <name type="scientific">Solanum commersonii</name>
    <name type="common">Commerson's wild potato</name>
    <name type="synonym">Commerson's nightshade</name>
    <dbReference type="NCBI Taxonomy" id="4109"/>
    <lineage>
        <taxon>Eukaryota</taxon>
        <taxon>Viridiplantae</taxon>
        <taxon>Streptophyta</taxon>
        <taxon>Embryophyta</taxon>
        <taxon>Tracheophyta</taxon>
        <taxon>Spermatophyta</taxon>
        <taxon>Magnoliopsida</taxon>
        <taxon>eudicotyledons</taxon>
        <taxon>Gunneridae</taxon>
        <taxon>Pentapetalae</taxon>
        <taxon>asterids</taxon>
        <taxon>lamiids</taxon>
        <taxon>Solanales</taxon>
        <taxon>Solanaceae</taxon>
        <taxon>Solanoideae</taxon>
        <taxon>Solaneae</taxon>
        <taxon>Solanum</taxon>
    </lineage>
</organism>
<proteinExistence type="predicted"/>
<protein>
    <submittedName>
        <fullName evidence="1">Uncharacterized protein</fullName>
    </submittedName>
</protein>
<name>A0A9J6ASJ8_SOLCO</name>
<sequence length="83" mass="9066">MILSFNPKMKTILGLLSILCTAFYLVSLGDGGLGSGGLKCGFTTEFWRGEGGSRLEVVLVVFLRKMEKMNGDCQSLIWGFNLV</sequence>
<dbReference type="Proteomes" id="UP000824120">
    <property type="component" value="Chromosome 2"/>
</dbReference>
<dbReference type="EMBL" id="JACXVP010000002">
    <property type="protein sequence ID" value="KAG5627348.1"/>
    <property type="molecule type" value="Genomic_DNA"/>
</dbReference>
<accession>A0A9J6ASJ8</accession>
<reference evidence="1 2" key="1">
    <citation type="submission" date="2020-09" db="EMBL/GenBank/DDBJ databases">
        <title>De no assembly of potato wild relative species, Solanum commersonii.</title>
        <authorList>
            <person name="Cho K."/>
        </authorList>
    </citation>
    <scope>NUCLEOTIDE SEQUENCE [LARGE SCALE GENOMIC DNA]</scope>
    <source>
        <strain evidence="1">LZ3.2</strain>
        <tissue evidence="1">Leaf</tissue>
    </source>
</reference>